<comment type="caution">
    <text evidence="2">The sequence shown here is derived from an EMBL/GenBank/DDBJ whole genome shotgun (WGS) entry which is preliminary data.</text>
</comment>
<accession>A0A162GJ97</accession>
<evidence type="ECO:0000313" key="3">
    <source>
        <dbReference type="Proteomes" id="UP000076882"/>
    </source>
</evidence>
<dbReference type="PATRIC" id="fig|1590.201.peg.1033"/>
<sequence length="273" mass="32572">MEVIVIKNKRQAFKSNVQMLFCRWNGLNKFLNFYEWLSNYTDYRQYLNGTKFNNYLVSFLLISVWFIPGFGRQALMFLWIIGLLIYLFRIQWVEFKGRSLLSGSKNLAKELRKKGINIKGWRLVDRVDQNGGLAFEVVLIQPHSILYNLTFKLRKKYLVSKKSQVEKERFAQSISNAFISRKELRSWDRYEPDLEEVVRAISMIKERDSASAFYISSNEISRLDKKFERVRLLKTNKLLPLVPGRLDFMGYHHCLKSLLRLKRNQWEIYKISL</sequence>
<organism evidence="2 3">
    <name type="scientific">Lactiplantibacillus plantarum</name>
    <name type="common">Lactobacillus plantarum</name>
    <dbReference type="NCBI Taxonomy" id="1590"/>
    <lineage>
        <taxon>Bacteria</taxon>
        <taxon>Bacillati</taxon>
        <taxon>Bacillota</taxon>
        <taxon>Bacilli</taxon>
        <taxon>Lactobacillales</taxon>
        <taxon>Lactobacillaceae</taxon>
        <taxon>Lactiplantibacillus</taxon>
    </lineage>
</organism>
<dbReference type="AlphaFoldDB" id="A0A162GJ97"/>
<dbReference type="Proteomes" id="UP000076882">
    <property type="component" value="Unassembled WGS sequence"/>
</dbReference>
<name>A0A162GJ97_LACPN</name>
<feature type="transmembrane region" description="Helical" evidence="1">
    <location>
        <begin position="52"/>
        <end position="68"/>
    </location>
</feature>
<reference evidence="2 3" key="1">
    <citation type="submission" date="2016-03" db="EMBL/GenBank/DDBJ databases">
        <title>Comparative genomics of 54 Lactobacillus plantarum strains reveals genomic uncoupling from niche constraints.</title>
        <authorList>
            <person name="Martino M.E."/>
        </authorList>
    </citation>
    <scope>NUCLEOTIDE SEQUENCE [LARGE SCALE GENOMIC DNA]</scope>
    <source>
        <strain evidence="2 3">19.1</strain>
    </source>
</reference>
<keyword evidence="1" id="KW-0812">Transmembrane</keyword>
<evidence type="ECO:0000313" key="2">
    <source>
        <dbReference type="EMBL" id="KZU95972.1"/>
    </source>
</evidence>
<proteinExistence type="predicted"/>
<keyword evidence="1" id="KW-1133">Transmembrane helix</keyword>
<feature type="transmembrane region" description="Helical" evidence="1">
    <location>
        <begin position="74"/>
        <end position="92"/>
    </location>
</feature>
<protein>
    <submittedName>
        <fullName evidence="2">Uncharacterized protein</fullName>
    </submittedName>
</protein>
<keyword evidence="1" id="KW-0472">Membrane</keyword>
<gene>
    <name evidence="2" type="ORF">Lp19_1251</name>
</gene>
<evidence type="ECO:0000256" key="1">
    <source>
        <dbReference type="SAM" id="Phobius"/>
    </source>
</evidence>
<dbReference type="EMBL" id="LUXM01000024">
    <property type="protein sequence ID" value="KZU95972.1"/>
    <property type="molecule type" value="Genomic_DNA"/>
</dbReference>